<protein>
    <submittedName>
        <fullName evidence="1">Uncharacterized protein</fullName>
    </submittedName>
</protein>
<reference evidence="1" key="1">
    <citation type="submission" date="2016-10" db="EMBL/GenBank/DDBJ databases">
        <authorList>
            <person name="de Groot N.N."/>
        </authorList>
    </citation>
    <scope>NUCLEOTIDE SEQUENCE</scope>
</reference>
<dbReference type="AlphaFoldDB" id="A0A1W1BZ66"/>
<gene>
    <name evidence="1" type="ORF">MNB_SM-7-1386</name>
</gene>
<evidence type="ECO:0000313" key="1">
    <source>
        <dbReference type="EMBL" id="SFV58777.1"/>
    </source>
</evidence>
<sequence length="120" mass="13606">MRSLMVLAFFSIMLFAKEPVWIKDPTINGRYIGAIGCAKDINNTKLQEKMALLRAKGAISQQIQTEVKDTIEKNTTVDGDIFSEEFGFHTDQKSATTFSIQKMDSYRYSDGLLCVWVVKK</sequence>
<dbReference type="Gene3D" id="3.10.28.20">
    <property type="entry name" value="Acetamidase/Formamidase-like domains"/>
    <property type="match status" value="1"/>
</dbReference>
<accession>A0A1W1BZ66</accession>
<name>A0A1W1BZ66_9ZZZZ</name>
<dbReference type="EMBL" id="FPHB01000042">
    <property type="protein sequence ID" value="SFV58777.1"/>
    <property type="molecule type" value="Genomic_DNA"/>
</dbReference>
<organism evidence="1">
    <name type="scientific">hydrothermal vent metagenome</name>
    <dbReference type="NCBI Taxonomy" id="652676"/>
    <lineage>
        <taxon>unclassified sequences</taxon>
        <taxon>metagenomes</taxon>
        <taxon>ecological metagenomes</taxon>
    </lineage>
</organism>
<proteinExistence type="predicted"/>